<keyword evidence="2" id="KW-1185">Reference proteome</keyword>
<evidence type="ECO:0000313" key="2">
    <source>
        <dbReference type="Proteomes" id="UP001056120"/>
    </source>
</evidence>
<reference evidence="1 2" key="2">
    <citation type="journal article" date="2022" name="Mol. Ecol. Resour.">
        <title>The genomes of chicory, endive, great burdock and yacon provide insights into Asteraceae paleo-polyploidization history and plant inulin production.</title>
        <authorList>
            <person name="Fan W."/>
            <person name="Wang S."/>
            <person name="Wang H."/>
            <person name="Wang A."/>
            <person name="Jiang F."/>
            <person name="Liu H."/>
            <person name="Zhao H."/>
            <person name="Xu D."/>
            <person name="Zhang Y."/>
        </authorList>
    </citation>
    <scope>NUCLEOTIDE SEQUENCE [LARGE SCALE GENOMIC DNA]</scope>
    <source>
        <strain evidence="2">cv. Yunnan</strain>
        <tissue evidence="1">Leaves</tissue>
    </source>
</reference>
<gene>
    <name evidence="1" type="ORF">L1987_08936</name>
</gene>
<organism evidence="1 2">
    <name type="scientific">Smallanthus sonchifolius</name>
    <dbReference type="NCBI Taxonomy" id="185202"/>
    <lineage>
        <taxon>Eukaryota</taxon>
        <taxon>Viridiplantae</taxon>
        <taxon>Streptophyta</taxon>
        <taxon>Embryophyta</taxon>
        <taxon>Tracheophyta</taxon>
        <taxon>Spermatophyta</taxon>
        <taxon>Magnoliopsida</taxon>
        <taxon>eudicotyledons</taxon>
        <taxon>Gunneridae</taxon>
        <taxon>Pentapetalae</taxon>
        <taxon>asterids</taxon>
        <taxon>campanulids</taxon>
        <taxon>Asterales</taxon>
        <taxon>Asteraceae</taxon>
        <taxon>Asteroideae</taxon>
        <taxon>Heliantheae alliance</taxon>
        <taxon>Millerieae</taxon>
        <taxon>Smallanthus</taxon>
    </lineage>
</organism>
<proteinExistence type="predicted"/>
<dbReference type="EMBL" id="CM042020">
    <property type="protein sequence ID" value="KAI3821370.1"/>
    <property type="molecule type" value="Genomic_DNA"/>
</dbReference>
<accession>A0ACB9JM29</accession>
<protein>
    <submittedName>
        <fullName evidence="1">Uncharacterized protein</fullName>
    </submittedName>
</protein>
<comment type="caution">
    <text evidence="1">The sequence shown here is derived from an EMBL/GenBank/DDBJ whole genome shotgun (WGS) entry which is preliminary data.</text>
</comment>
<evidence type="ECO:0000313" key="1">
    <source>
        <dbReference type="EMBL" id="KAI3821370.1"/>
    </source>
</evidence>
<reference evidence="2" key="1">
    <citation type="journal article" date="2022" name="Mol. Ecol. Resour.">
        <title>The genomes of chicory, endive, great burdock and yacon provide insights into Asteraceae palaeo-polyploidization history and plant inulin production.</title>
        <authorList>
            <person name="Fan W."/>
            <person name="Wang S."/>
            <person name="Wang H."/>
            <person name="Wang A."/>
            <person name="Jiang F."/>
            <person name="Liu H."/>
            <person name="Zhao H."/>
            <person name="Xu D."/>
            <person name="Zhang Y."/>
        </authorList>
    </citation>
    <scope>NUCLEOTIDE SEQUENCE [LARGE SCALE GENOMIC DNA]</scope>
    <source>
        <strain evidence="2">cv. Yunnan</strain>
    </source>
</reference>
<dbReference type="Proteomes" id="UP001056120">
    <property type="component" value="Linkage Group LG03"/>
</dbReference>
<sequence>MSSHESFDPSNGGVSDSSEGSVSLPSNGSGCCYGDSPSVATGNDDAMQMMCPSSTKCDMVGVNLPSLQCMYVCYVYQETRLEPGSPAHESKVLPTPPARVIAARPGFE</sequence>
<name>A0ACB9JM29_9ASTR</name>